<sequence>MITNSLRPASGAVTDTSGVSDAAVPLASDDLATIVVPRLALVSCAGSPPHPKDLDRTDILAAFPSE</sequence>
<comment type="caution">
    <text evidence="1">The sequence shown here is derived from an EMBL/GenBank/DDBJ whole genome shotgun (WGS) entry which is preliminary data.</text>
</comment>
<gene>
    <name evidence="1" type="ORF">F7R13_22820</name>
</gene>
<accession>A0A6L3NBE7</accession>
<organism evidence="1 2">
    <name type="scientific">Burkholderia territorii</name>
    <dbReference type="NCBI Taxonomy" id="1503055"/>
    <lineage>
        <taxon>Bacteria</taxon>
        <taxon>Pseudomonadati</taxon>
        <taxon>Pseudomonadota</taxon>
        <taxon>Betaproteobacteria</taxon>
        <taxon>Burkholderiales</taxon>
        <taxon>Burkholderiaceae</taxon>
        <taxon>Burkholderia</taxon>
        <taxon>Burkholderia cepacia complex</taxon>
    </lineage>
</organism>
<dbReference type="AlphaFoldDB" id="A0A6L3NBE7"/>
<evidence type="ECO:0000313" key="1">
    <source>
        <dbReference type="EMBL" id="KAB0660311.1"/>
    </source>
</evidence>
<dbReference type="EMBL" id="VZOL01000393">
    <property type="protein sequence ID" value="KAB0660311.1"/>
    <property type="molecule type" value="Genomic_DNA"/>
</dbReference>
<proteinExistence type="predicted"/>
<dbReference type="Proteomes" id="UP000473571">
    <property type="component" value="Unassembled WGS sequence"/>
</dbReference>
<name>A0A6L3NBE7_9BURK</name>
<evidence type="ECO:0000313" key="2">
    <source>
        <dbReference type="Proteomes" id="UP000473571"/>
    </source>
</evidence>
<reference evidence="1 2" key="1">
    <citation type="submission" date="2019-09" db="EMBL/GenBank/DDBJ databases">
        <title>Draft genome sequences of 48 bacterial type strains from the CCUG.</title>
        <authorList>
            <person name="Tunovic T."/>
            <person name="Pineiro-Iglesias B."/>
            <person name="Unosson C."/>
            <person name="Inganas E."/>
            <person name="Ohlen M."/>
            <person name="Cardew S."/>
            <person name="Jensie-Markopoulos S."/>
            <person name="Salva-Serra F."/>
            <person name="Jaen-Luchoro D."/>
            <person name="Karlsson R."/>
            <person name="Svensson-Stadler L."/>
            <person name="Chun J."/>
            <person name="Moore E."/>
        </authorList>
    </citation>
    <scope>NUCLEOTIDE SEQUENCE [LARGE SCALE GENOMIC DNA]</scope>
    <source>
        <strain evidence="1 2">CCUG 65687</strain>
    </source>
</reference>
<protein>
    <submittedName>
        <fullName evidence="1">Uncharacterized protein</fullName>
    </submittedName>
</protein>